<dbReference type="SMART" id="SM00421">
    <property type="entry name" value="HTH_LUXR"/>
    <property type="match status" value="1"/>
</dbReference>
<protein>
    <submittedName>
        <fullName evidence="6">Response regulator transcription factor</fullName>
    </submittedName>
</protein>
<dbReference type="SUPFAM" id="SSF52172">
    <property type="entry name" value="CheY-like"/>
    <property type="match status" value="1"/>
</dbReference>
<dbReference type="InterPro" id="IPR011006">
    <property type="entry name" value="CheY-like_superfamily"/>
</dbReference>
<feature type="domain" description="Response regulatory" evidence="5">
    <location>
        <begin position="9"/>
        <end position="125"/>
    </location>
</feature>
<dbReference type="RefSeq" id="WP_165326039.1">
    <property type="nucleotide sequence ID" value="NZ_CP049109.1"/>
</dbReference>
<dbReference type="InterPro" id="IPR039420">
    <property type="entry name" value="WalR-like"/>
</dbReference>
<dbReference type="SMART" id="SM00448">
    <property type="entry name" value="REC"/>
    <property type="match status" value="1"/>
</dbReference>
<dbReference type="Proteomes" id="UP000501568">
    <property type="component" value="Chromosome"/>
</dbReference>
<name>A0A6G6Y2K6_9SPHN</name>
<dbReference type="GO" id="GO:0006355">
    <property type="term" value="P:regulation of DNA-templated transcription"/>
    <property type="evidence" value="ECO:0007669"/>
    <property type="project" value="InterPro"/>
</dbReference>
<dbReference type="InterPro" id="IPR058245">
    <property type="entry name" value="NreC/VraR/RcsB-like_REC"/>
</dbReference>
<evidence type="ECO:0000256" key="3">
    <source>
        <dbReference type="PROSITE-ProRule" id="PRU00169"/>
    </source>
</evidence>
<dbReference type="GO" id="GO:0000160">
    <property type="term" value="P:phosphorelay signal transduction system"/>
    <property type="evidence" value="ECO:0007669"/>
    <property type="project" value="InterPro"/>
</dbReference>
<proteinExistence type="predicted"/>
<dbReference type="InterPro" id="IPR016032">
    <property type="entry name" value="Sig_transdc_resp-reg_C-effctor"/>
</dbReference>
<reference evidence="6 7" key="1">
    <citation type="submission" date="2020-02" db="EMBL/GenBank/DDBJ databases">
        <authorList>
            <person name="Zheng R.K."/>
            <person name="Sun C.M."/>
        </authorList>
    </citation>
    <scope>NUCLEOTIDE SEQUENCE [LARGE SCALE GENOMIC DNA]</scope>
    <source>
        <strain evidence="7">zrk23</strain>
    </source>
</reference>
<evidence type="ECO:0000313" key="6">
    <source>
        <dbReference type="EMBL" id="QIG79037.1"/>
    </source>
</evidence>
<dbReference type="PROSITE" id="PS50110">
    <property type="entry name" value="RESPONSE_REGULATORY"/>
    <property type="match status" value="1"/>
</dbReference>
<gene>
    <name evidence="6" type="ORF">G5C33_04060</name>
</gene>
<dbReference type="KEGG" id="spzr:G5C33_04060"/>
<dbReference type="PROSITE" id="PS50043">
    <property type="entry name" value="HTH_LUXR_2"/>
    <property type="match status" value="1"/>
</dbReference>
<dbReference type="Pfam" id="PF00196">
    <property type="entry name" value="GerE"/>
    <property type="match status" value="1"/>
</dbReference>
<dbReference type="InterPro" id="IPR000792">
    <property type="entry name" value="Tscrpt_reg_LuxR_C"/>
</dbReference>
<evidence type="ECO:0000313" key="7">
    <source>
        <dbReference type="Proteomes" id="UP000501568"/>
    </source>
</evidence>
<feature type="modified residue" description="4-aspartylphosphate" evidence="3">
    <location>
        <position position="60"/>
    </location>
</feature>
<dbReference type="InterPro" id="IPR001789">
    <property type="entry name" value="Sig_transdc_resp-reg_receiver"/>
</dbReference>
<sequence length="217" mass="23368">MAPNDTAIRVLVVDDHMVVRAGLREVLGHLDGITVVGEAEDGEEALFLCRREAPHVILMDVRMAGMGGAATSQIIIRHNPDIRIIALSSFDDPRTVASMRDAGVSGFLPKSVSANELRDAILRVHAGENLFREDASRAVASGGEARGGEGALPPRQRRVLALLTKGFTNAEIADYLSISVPTARYHVSEILTKLGVSNRAEAAAHAVREKLIDEQDF</sequence>
<dbReference type="PANTHER" id="PTHR43214">
    <property type="entry name" value="TWO-COMPONENT RESPONSE REGULATOR"/>
    <property type="match status" value="1"/>
</dbReference>
<organism evidence="6 7">
    <name type="scientific">Stakelama tenebrarum</name>
    <dbReference type="NCBI Taxonomy" id="2711215"/>
    <lineage>
        <taxon>Bacteria</taxon>
        <taxon>Pseudomonadati</taxon>
        <taxon>Pseudomonadota</taxon>
        <taxon>Alphaproteobacteria</taxon>
        <taxon>Sphingomonadales</taxon>
        <taxon>Sphingomonadaceae</taxon>
        <taxon>Stakelama</taxon>
    </lineage>
</organism>
<evidence type="ECO:0000256" key="2">
    <source>
        <dbReference type="ARBA" id="ARBA00023125"/>
    </source>
</evidence>
<feature type="domain" description="HTH luxR-type" evidence="4">
    <location>
        <begin position="145"/>
        <end position="210"/>
    </location>
</feature>
<dbReference type="EMBL" id="CP049109">
    <property type="protein sequence ID" value="QIG79037.1"/>
    <property type="molecule type" value="Genomic_DNA"/>
</dbReference>
<evidence type="ECO:0000256" key="1">
    <source>
        <dbReference type="ARBA" id="ARBA00022553"/>
    </source>
</evidence>
<dbReference type="Gene3D" id="3.40.50.2300">
    <property type="match status" value="1"/>
</dbReference>
<dbReference type="CDD" id="cd17535">
    <property type="entry name" value="REC_NarL-like"/>
    <property type="match status" value="1"/>
</dbReference>
<dbReference type="SUPFAM" id="SSF46894">
    <property type="entry name" value="C-terminal effector domain of the bipartite response regulators"/>
    <property type="match status" value="1"/>
</dbReference>
<dbReference type="PRINTS" id="PR00038">
    <property type="entry name" value="HTHLUXR"/>
</dbReference>
<keyword evidence="1 3" id="KW-0597">Phosphoprotein</keyword>
<keyword evidence="7" id="KW-1185">Reference proteome</keyword>
<accession>A0A6G6Y2K6</accession>
<evidence type="ECO:0000259" key="4">
    <source>
        <dbReference type="PROSITE" id="PS50043"/>
    </source>
</evidence>
<keyword evidence="2" id="KW-0238">DNA-binding</keyword>
<evidence type="ECO:0000259" key="5">
    <source>
        <dbReference type="PROSITE" id="PS50110"/>
    </source>
</evidence>
<dbReference type="GO" id="GO:0003677">
    <property type="term" value="F:DNA binding"/>
    <property type="evidence" value="ECO:0007669"/>
    <property type="project" value="UniProtKB-KW"/>
</dbReference>
<dbReference type="Pfam" id="PF00072">
    <property type="entry name" value="Response_reg"/>
    <property type="match status" value="1"/>
</dbReference>
<dbReference type="CDD" id="cd06170">
    <property type="entry name" value="LuxR_C_like"/>
    <property type="match status" value="1"/>
</dbReference>
<dbReference type="AlphaFoldDB" id="A0A6G6Y2K6"/>